<sequence>MESKVKNRNQTRHQEGQCTSIPPPQLGTLKLVAGNGTSVGTVMTLICPLNHRAISGGRITCVQESNITEWSGGIPACRSVTHIEGFRLALLLSIVSTAIIMLMSIMFITSWLLERLKKEELRRLERERKEESERLWHQVNAEDQREYFYAHDSNINNNSNRQAQHPRCHKKNYPDPLPIHHSQHTLSQMPPLPPCV</sequence>
<keyword evidence="1 2" id="KW-1015">Disulfide bond</keyword>
<dbReference type="SUPFAM" id="SSF57535">
    <property type="entry name" value="Complement control module/SCR domain"/>
    <property type="match status" value="1"/>
</dbReference>
<dbReference type="Proteomes" id="UP001187315">
    <property type="component" value="Unassembled WGS sequence"/>
</dbReference>
<comment type="caution">
    <text evidence="2">Lacks conserved residue(s) required for the propagation of feature annotation.</text>
</comment>
<evidence type="ECO:0000313" key="6">
    <source>
        <dbReference type="EMBL" id="KAK2840867.1"/>
    </source>
</evidence>
<dbReference type="AlphaFoldDB" id="A0AA88MPG6"/>
<evidence type="ECO:0000256" key="2">
    <source>
        <dbReference type="PROSITE-ProRule" id="PRU00302"/>
    </source>
</evidence>
<gene>
    <name evidence="6" type="ORF">Q7C36_012446</name>
</gene>
<dbReference type="EMBL" id="JAVHJS010000012">
    <property type="protein sequence ID" value="KAK2840867.1"/>
    <property type="molecule type" value="Genomic_DNA"/>
</dbReference>
<dbReference type="GO" id="GO:0005886">
    <property type="term" value="C:plasma membrane"/>
    <property type="evidence" value="ECO:0007669"/>
    <property type="project" value="TreeGrafter"/>
</dbReference>
<name>A0AA88MPG6_TACVA</name>
<evidence type="ECO:0000313" key="7">
    <source>
        <dbReference type="Proteomes" id="UP001187315"/>
    </source>
</evidence>
<evidence type="ECO:0000256" key="1">
    <source>
        <dbReference type="ARBA" id="ARBA00023157"/>
    </source>
</evidence>
<keyword evidence="2" id="KW-0768">Sushi</keyword>
<dbReference type="InterPro" id="IPR053067">
    <property type="entry name" value="SUSD3"/>
</dbReference>
<feature type="compositionally biased region" description="Basic residues" evidence="3">
    <location>
        <begin position="1"/>
        <end position="11"/>
    </location>
</feature>
<feature type="domain" description="Sushi" evidence="5">
    <location>
        <begin position="16"/>
        <end position="79"/>
    </location>
</feature>
<proteinExistence type="predicted"/>
<feature type="transmembrane region" description="Helical" evidence="4">
    <location>
        <begin position="88"/>
        <end position="113"/>
    </location>
</feature>
<accession>A0AA88MPG6</accession>
<dbReference type="Gene3D" id="2.10.70.10">
    <property type="entry name" value="Complement Module, domain 1"/>
    <property type="match status" value="1"/>
</dbReference>
<keyword evidence="7" id="KW-1185">Reference proteome</keyword>
<dbReference type="CDD" id="cd00033">
    <property type="entry name" value="CCP"/>
    <property type="match status" value="1"/>
</dbReference>
<dbReference type="InterPro" id="IPR035976">
    <property type="entry name" value="Sushi/SCR/CCP_sf"/>
</dbReference>
<dbReference type="SMART" id="SM00032">
    <property type="entry name" value="CCP"/>
    <property type="match status" value="1"/>
</dbReference>
<dbReference type="PANTHER" id="PTHR46879:SF1">
    <property type="entry name" value="SUSHI DOMAIN-CONTAINING PROTEIN 3"/>
    <property type="match status" value="1"/>
</dbReference>
<evidence type="ECO:0000256" key="3">
    <source>
        <dbReference type="SAM" id="MobiDB-lite"/>
    </source>
</evidence>
<feature type="region of interest" description="Disordered" evidence="3">
    <location>
        <begin position="1"/>
        <end position="22"/>
    </location>
</feature>
<organism evidence="6 7">
    <name type="scientific">Tachysurus vachellii</name>
    <name type="common">Darkbarbel catfish</name>
    <name type="synonym">Pelteobagrus vachellii</name>
    <dbReference type="NCBI Taxonomy" id="175792"/>
    <lineage>
        <taxon>Eukaryota</taxon>
        <taxon>Metazoa</taxon>
        <taxon>Chordata</taxon>
        <taxon>Craniata</taxon>
        <taxon>Vertebrata</taxon>
        <taxon>Euteleostomi</taxon>
        <taxon>Actinopterygii</taxon>
        <taxon>Neopterygii</taxon>
        <taxon>Teleostei</taxon>
        <taxon>Ostariophysi</taxon>
        <taxon>Siluriformes</taxon>
        <taxon>Bagridae</taxon>
        <taxon>Tachysurus</taxon>
    </lineage>
</organism>
<dbReference type="PANTHER" id="PTHR46879">
    <property type="entry name" value="SUSHI DOMAIN-CONTAINING PROTEIN 3"/>
    <property type="match status" value="1"/>
</dbReference>
<keyword evidence="4" id="KW-1133">Transmembrane helix</keyword>
<reference evidence="6" key="1">
    <citation type="submission" date="2023-08" db="EMBL/GenBank/DDBJ databases">
        <title>Pelteobagrus vachellii genome.</title>
        <authorList>
            <person name="Liu H."/>
        </authorList>
    </citation>
    <scope>NUCLEOTIDE SEQUENCE</scope>
    <source>
        <strain evidence="6">PRFRI_2022a</strain>
        <tissue evidence="6">Muscle</tissue>
    </source>
</reference>
<feature type="region of interest" description="Disordered" evidence="3">
    <location>
        <begin position="155"/>
        <end position="196"/>
    </location>
</feature>
<dbReference type="InterPro" id="IPR000436">
    <property type="entry name" value="Sushi_SCR_CCP_dom"/>
</dbReference>
<comment type="caution">
    <text evidence="6">The sequence shown here is derived from an EMBL/GenBank/DDBJ whole genome shotgun (WGS) entry which is preliminary data.</text>
</comment>
<keyword evidence="4" id="KW-0812">Transmembrane</keyword>
<feature type="disulfide bond" evidence="2">
    <location>
        <begin position="18"/>
        <end position="61"/>
    </location>
</feature>
<evidence type="ECO:0000256" key="4">
    <source>
        <dbReference type="SAM" id="Phobius"/>
    </source>
</evidence>
<keyword evidence="4" id="KW-0472">Membrane</keyword>
<evidence type="ECO:0000259" key="5">
    <source>
        <dbReference type="PROSITE" id="PS50923"/>
    </source>
</evidence>
<protein>
    <recommendedName>
        <fullName evidence="5">Sushi domain-containing protein</fullName>
    </recommendedName>
</protein>
<dbReference type="PROSITE" id="PS50923">
    <property type="entry name" value="SUSHI"/>
    <property type="match status" value="1"/>
</dbReference>